<dbReference type="EMBL" id="JAVDVX010000001">
    <property type="protein sequence ID" value="MDR7088673.1"/>
    <property type="molecule type" value="Genomic_DNA"/>
</dbReference>
<dbReference type="InterPro" id="IPR011330">
    <property type="entry name" value="Glyco_hydro/deAcase_b/a-brl"/>
</dbReference>
<dbReference type="CDD" id="cd10918">
    <property type="entry name" value="CE4_NodB_like_5s_6s"/>
    <property type="match status" value="1"/>
</dbReference>
<gene>
    <name evidence="4" type="ORF">J2X05_000676</name>
</gene>
<dbReference type="RefSeq" id="WP_310068597.1">
    <property type="nucleotide sequence ID" value="NZ_JAVDVX010000001.1"/>
</dbReference>
<dbReference type="InterPro" id="IPR051398">
    <property type="entry name" value="Polysacch_Deacetylase"/>
</dbReference>
<dbReference type="Pfam" id="PF01522">
    <property type="entry name" value="Polysacc_deac_1"/>
    <property type="match status" value="1"/>
</dbReference>
<evidence type="ECO:0000313" key="4">
    <source>
        <dbReference type="EMBL" id="MDR7088673.1"/>
    </source>
</evidence>
<evidence type="ECO:0000259" key="3">
    <source>
        <dbReference type="PROSITE" id="PS51677"/>
    </source>
</evidence>
<dbReference type="Proteomes" id="UP001253595">
    <property type="component" value="Unassembled WGS sequence"/>
</dbReference>
<organism evidence="4 5">
    <name type="scientific">Cellvibrio fibrivorans</name>
    <dbReference type="NCBI Taxonomy" id="126350"/>
    <lineage>
        <taxon>Bacteria</taxon>
        <taxon>Pseudomonadati</taxon>
        <taxon>Pseudomonadota</taxon>
        <taxon>Gammaproteobacteria</taxon>
        <taxon>Cellvibrionales</taxon>
        <taxon>Cellvibrionaceae</taxon>
        <taxon>Cellvibrio</taxon>
    </lineage>
</organism>
<comment type="subcellular location">
    <subcellularLocation>
        <location evidence="1">Secreted</location>
    </subcellularLocation>
</comment>
<accession>A0ABU1UU20</accession>
<evidence type="ECO:0000256" key="2">
    <source>
        <dbReference type="ARBA" id="ARBA00022729"/>
    </source>
</evidence>
<evidence type="ECO:0000313" key="5">
    <source>
        <dbReference type="Proteomes" id="UP001253595"/>
    </source>
</evidence>
<name>A0ABU1UU20_9GAMM</name>
<comment type="caution">
    <text evidence="4">The sequence shown here is derived from an EMBL/GenBank/DDBJ whole genome shotgun (WGS) entry which is preliminary data.</text>
</comment>
<reference evidence="4 5" key="1">
    <citation type="submission" date="2023-07" db="EMBL/GenBank/DDBJ databases">
        <title>Sorghum-associated microbial communities from plants grown in Nebraska, USA.</title>
        <authorList>
            <person name="Schachtman D."/>
        </authorList>
    </citation>
    <scope>NUCLEOTIDE SEQUENCE [LARGE SCALE GENOMIC DNA]</scope>
    <source>
        <strain evidence="4 5">BE190</strain>
    </source>
</reference>
<dbReference type="PANTHER" id="PTHR34216">
    <property type="match status" value="1"/>
</dbReference>
<dbReference type="InterPro" id="IPR002509">
    <property type="entry name" value="NODB_dom"/>
</dbReference>
<sequence>MNFLVGHYVTIYMIHRPQPDNGAYEGLAPRLLNDCLNYARKSGFEFASIDELVADALAGNNRERPTICFTLDDGYQDQVDQLVPVLLQHDAKPTLYTIVDMVDRHDWPWDAKLNYAVWSSALSQVEFHYQQKPFKLDLTHPVARTHSRRQLTRFGKTLSSDDLMQFVQNAVAALAVELPTNAPLTYTPASWDSLRAAELQGLRIGSHACSHQVFAALSDAQISAELARANHRLGQEINNPSQVFCYPSGTAQDYLPHQAELVKAAGFVAALTAMPGNMRLQHIKEKPLHIKRHSFPNSFDKFVRYSSWLEYIRSSI</sequence>
<dbReference type="PANTHER" id="PTHR34216:SF3">
    <property type="entry name" value="POLY-BETA-1,6-N-ACETYL-D-GLUCOSAMINE N-DEACETYLASE"/>
    <property type="match status" value="1"/>
</dbReference>
<dbReference type="SUPFAM" id="SSF88713">
    <property type="entry name" value="Glycoside hydrolase/deacetylase"/>
    <property type="match status" value="1"/>
</dbReference>
<keyword evidence="2" id="KW-0732">Signal</keyword>
<dbReference type="PROSITE" id="PS51677">
    <property type="entry name" value="NODB"/>
    <property type="match status" value="1"/>
</dbReference>
<protein>
    <submittedName>
        <fullName evidence="4">Peptidoglycan/xylan/chitin deacetylase (PgdA/CDA1 family)</fullName>
    </submittedName>
</protein>
<evidence type="ECO:0000256" key="1">
    <source>
        <dbReference type="ARBA" id="ARBA00004613"/>
    </source>
</evidence>
<keyword evidence="5" id="KW-1185">Reference proteome</keyword>
<feature type="domain" description="NodB homology" evidence="3">
    <location>
        <begin position="65"/>
        <end position="316"/>
    </location>
</feature>
<proteinExistence type="predicted"/>
<dbReference type="Gene3D" id="3.20.20.370">
    <property type="entry name" value="Glycoside hydrolase/deacetylase"/>
    <property type="match status" value="1"/>
</dbReference>